<dbReference type="RefSeq" id="WP_182688375.1">
    <property type="nucleotide sequence ID" value="NZ_JACHTF010000016.1"/>
</dbReference>
<sequence length="59" mass="6095">MVQALLQAALVLSGLALGAIGLVKGQTALIVIGGALLVMGVAAWRRARRVRRSAGTREN</sequence>
<keyword evidence="1" id="KW-0472">Membrane</keyword>
<evidence type="ECO:0000313" key="2">
    <source>
        <dbReference type="EMBL" id="MBB1061603.1"/>
    </source>
</evidence>
<comment type="caution">
    <text evidence="2">The sequence shown here is derived from an EMBL/GenBank/DDBJ whole genome shotgun (WGS) entry which is preliminary data.</text>
</comment>
<dbReference type="EMBL" id="JACHTF010000016">
    <property type="protein sequence ID" value="MBB1061603.1"/>
    <property type="molecule type" value="Genomic_DNA"/>
</dbReference>
<name>A0A7W3Y6K6_9GAMM</name>
<reference evidence="2 3" key="1">
    <citation type="submission" date="2020-08" db="EMBL/GenBank/DDBJ databases">
        <authorList>
            <person name="Xu S."/>
            <person name="Li A."/>
        </authorList>
    </citation>
    <scope>NUCLEOTIDE SEQUENCE [LARGE SCALE GENOMIC DNA]</scope>
    <source>
        <strain evidence="2 3">119BY6-57</strain>
    </source>
</reference>
<keyword evidence="1" id="KW-1133">Transmembrane helix</keyword>
<keyword evidence="1" id="KW-0812">Transmembrane</keyword>
<dbReference type="Proteomes" id="UP000523196">
    <property type="component" value="Unassembled WGS sequence"/>
</dbReference>
<organism evidence="2 3">
    <name type="scientific">Marilutibacter spongiae</name>
    <dbReference type="NCBI Taxonomy" id="2025720"/>
    <lineage>
        <taxon>Bacteria</taxon>
        <taxon>Pseudomonadati</taxon>
        <taxon>Pseudomonadota</taxon>
        <taxon>Gammaproteobacteria</taxon>
        <taxon>Lysobacterales</taxon>
        <taxon>Lysobacteraceae</taxon>
        <taxon>Marilutibacter</taxon>
    </lineage>
</organism>
<feature type="transmembrane region" description="Helical" evidence="1">
    <location>
        <begin position="28"/>
        <end position="44"/>
    </location>
</feature>
<protein>
    <recommendedName>
        <fullName evidence="4">LPXTG cell wall anchor domain-containing protein</fullName>
    </recommendedName>
</protein>
<evidence type="ECO:0000256" key="1">
    <source>
        <dbReference type="SAM" id="Phobius"/>
    </source>
</evidence>
<accession>A0A7W3Y6K6</accession>
<evidence type="ECO:0000313" key="3">
    <source>
        <dbReference type="Proteomes" id="UP000523196"/>
    </source>
</evidence>
<dbReference type="AlphaFoldDB" id="A0A7W3Y6K6"/>
<proteinExistence type="predicted"/>
<evidence type="ECO:0008006" key="4">
    <source>
        <dbReference type="Google" id="ProtNLM"/>
    </source>
</evidence>
<gene>
    <name evidence="2" type="ORF">H4F98_13600</name>
</gene>
<keyword evidence="3" id="KW-1185">Reference proteome</keyword>